<keyword evidence="2" id="KW-0732">Signal</keyword>
<evidence type="ECO:0000313" key="4">
    <source>
        <dbReference type="Proteomes" id="UP001345963"/>
    </source>
</evidence>
<protein>
    <recommendedName>
        <fullName evidence="5">Secreted protein</fullName>
    </recommendedName>
</protein>
<dbReference type="EMBL" id="JAHUTI010032584">
    <property type="protein sequence ID" value="MED6243095.1"/>
    <property type="molecule type" value="Genomic_DNA"/>
</dbReference>
<name>A0ABU7AZ23_9TELE</name>
<evidence type="ECO:0008006" key="5">
    <source>
        <dbReference type="Google" id="ProtNLM"/>
    </source>
</evidence>
<accession>A0ABU7AZ23</accession>
<keyword evidence="4" id="KW-1185">Reference proteome</keyword>
<feature type="region of interest" description="Disordered" evidence="1">
    <location>
        <begin position="70"/>
        <end position="96"/>
    </location>
</feature>
<gene>
    <name evidence="3" type="ORF">ATANTOWER_014845</name>
</gene>
<comment type="caution">
    <text evidence="3">The sequence shown here is derived from an EMBL/GenBank/DDBJ whole genome shotgun (WGS) entry which is preliminary data.</text>
</comment>
<dbReference type="Proteomes" id="UP001345963">
    <property type="component" value="Unassembled WGS sequence"/>
</dbReference>
<proteinExistence type="predicted"/>
<feature type="chain" id="PRO_5045765656" description="Secreted protein" evidence="2">
    <location>
        <begin position="40"/>
        <end position="96"/>
    </location>
</feature>
<feature type="compositionally biased region" description="Basic and acidic residues" evidence="1">
    <location>
        <begin position="71"/>
        <end position="96"/>
    </location>
</feature>
<evidence type="ECO:0000256" key="2">
    <source>
        <dbReference type="SAM" id="SignalP"/>
    </source>
</evidence>
<reference evidence="3 4" key="1">
    <citation type="submission" date="2021-07" db="EMBL/GenBank/DDBJ databases">
        <authorList>
            <person name="Palmer J.M."/>
        </authorList>
    </citation>
    <scope>NUCLEOTIDE SEQUENCE [LARGE SCALE GENOMIC DNA]</scope>
    <source>
        <strain evidence="3 4">AT_MEX2019</strain>
        <tissue evidence="3">Muscle</tissue>
    </source>
</reference>
<organism evidence="3 4">
    <name type="scientific">Ataeniobius toweri</name>
    <dbReference type="NCBI Taxonomy" id="208326"/>
    <lineage>
        <taxon>Eukaryota</taxon>
        <taxon>Metazoa</taxon>
        <taxon>Chordata</taxon>
        <taxon>Craniata</taxon>
        <taxon>Vertebrata</taxon>
        <taxon>Euteleostomi</taxon>
        <taxon>Actinopterygii</taxon>
        <taxon>Neopterygii</taxon>
        <taxon>Teleostei</taxon>
        <taxon>Neoteleostei</taxon>
        <taxon>Acanthomorphata</taxon>
        <taxon>Ovalentaria</taxon>
        <taxon>Atherinomorphae</taxon>
        <taxon>Cyprinodontiformes</taxon>
        <taxon>Goodeidae</taxon>
        <taxon>Ataeniobius</taxon>
    </lineage>
</organism>
<sequence>MPGSSSGSTGRVALRFKSSQHNGQLLLLLLLLLIPSSSTDMFCSHSLTSPHPLSEQEDLVSTRLVFGVASENKEEREGRRRGEQKDRQKAGETDGI</sequence>
<evidence type="ECO:0000313" key="3">
    <source>
        <dbReference type="EMBL" id="MED6243095.1"/>
    </source>
</evidence>
<feature type="signal peptide" evidence="2">
    <location>
        <begin position="1"/>
        <end position="39"/>
    </location>
</feature>
<evidence type="ECO:0000256" key="1">
    <source>
        <dbReference type="SAM" id="MobiDB-lite"/>
    </source>
</evidence>